<dbReference type="Gene3D" id="3.30.470.20">
    <property type="entry name" value="ATP-grasp fold, B domain"/>
    <property type="match status" value="1"/>
</dbReference>
<proteinExistence type="predicted"/>
<dbReference type="PROSITE" id="PS50975">
    <property type="entry name" value="ATP_GRASP"/>
    <property type="match status" value="1"/>
</dbReference>
<keyword evidence="3 4" id="KW-0067">ATP-binding</keyword>
<evidence type="ECO:0000313" key="7">
    <source>
        <dbReference type="Proteomes" id="UP000290365"/>
    </source>
</evidence>
<dbReference type="InterPro" id="IPR052032">
    <property type="entry name" value="ATP-dep_AA_Ligase"/>
</dbReference>
<protein>
    <submittedName>
        <fullName evidence="6">ATP-grasp domain-containing protein</fullName>
    </submittedName>
</protein>
<sequence length="428" mass="46223">MSQSLTVLSIGGVKKKGALFLQQAQMRGLRVWMLDTEQNLAQAPAVVAKADRVTALPFRDLTVCQEWARMQQEESSLLGVFPLSEYAVEAAAVIAQALHLPGNAPEVMSVVRHKDRCRQVLRELGFPQPSSALCKNLAEAQDFAASHAPGPWIIKPPAEGGSIGVSLVRTTADWEPALRHLLQFPQTESGTRNTQHLTLPSPFLVECFQQGQEFSVEGAFVAGKPQVLAITHKITTQAPHFIEIGHTMPADLPSNLSQHIRQTVVNALLAVGMRWGLFHVECWVNGDQVVLGEIHGRSGGDNIHLMTELVTGLDMFGLALDDLLDTSSINPESWQLTRQGAAMRYFSAAPGRVTAIYGLSEAAADPACVKAFCTLRVGDESSYIASSLDRHGYVLATGATASTAAATAERLRQQISIEVEALTTCEVA</sequence>
<evidence type="ECO:0000259" key="5">
    <source>
        <dbReference type="PROSITE" id="PS50975"/>
    </source>
</evidence>
<evidence type="ECO:0000256" key="2">
    <source>
        <dbReference type="ARBA" id="ARBA00022741"/>
    </source>
</evidence>
<dbReference type="EMBL" id="CP035758">
    <property type="protein sequence ID" value="QBD76787.1"/>
    <property type="molecule type" value="Genomic_DNA"/>
</dbReference>
<accession>A0A4P6JNA3</accession>
<dbReference type="OrthoDB" id="9803907at2"/>
<dbReference type="RefSeq" id="WP_129887851.1">
    <property type="nucleotide sequence ID" value="NZ_CP035758.1"/>
</dbReference>
<dbReference type="PANTHER" id="PTHR43585:SF2">
    <property type="entry name" value="ATP-GRASP ENZYME FSQD"/>
    <property type="match status" value="1"/>
</dbReference>
<keyword evidence="7" id="KW-1185">Reference proteome</keyword>
<dbReference type="Gene3D" id="3.40.50.20">
    <property type="match status" value="1"/>
</dbReference>
<dbReference type="InterPro" id="IPR011761">
    <property type="entry name" value="ATP-grasp"/>
</dbReference>
<dbReference type="Proteomes" id="UP000290365">
    <property type="component" value="Chromosome"/>
</dbReference>
<dbReference type="PANTHER" id="PTHR43585">
    <property type="entry name" value="FUMIPYRROLE BIOSYNTHESIS PROTEIN C"/>
    <property type="match status" value="1"/>
</dbReference>
<evidence type="ECO:0000256" key="3">
    <source>
        <dbReference type="ARBA" id="ARBA00022840"/>
    </source>
</evidence>
<gene>
    <name evidence="6" type="ORF">EPA93_12545</name>
</gene>
<dbReference type="Pfam" id="PF18603">
    <property type="entry name" value="LAL_C2"/>
    <property type="match status" value="1"/>
</dbReference>
<evidence type="ECO:0000256" key="1">
    <source>
        <dbReference type="ARBA" id="ARBA00022598"/>
    </source>
</evidence>
<dbReference type="AlphaFoldDB" id="A0A4P6JNA3"/>
<dbReference type="GO" id="GO:0046872">
    <property type="term" value="F:metal ion binding"/>
    <property type="evidence" value="ECO:0007669"/>
    <property type="project" value="InterPro"/>
</dbReference>
<keyword evidence="1" id="KW-0436">Ligase</keyword>
<dbReference type="GO" id="GO:0005524">
    <property type="term" value="F:ATP binding"/>
    <property type="evidence" value="ECO:0007669"/>
    <property type="project" value="UniProtKB-UniRule"/>
</dbReference>
<feature type="domain" description="ATP-grasp" evidence="5">
    <location>
        <begin position="118"/>
        <end position="324"/>
    </location>
</feature>
<name>A0A4P6JNA3_KTERU</name>
<dbReference type="SUPFAM" id="SSF56059">
    <property type="entry name" value="Glutathione synthetase ATP-binding domain-like"/>
    <property type="match status" value="1"/>
</dbReference>
<dbReference type="KEGG" id="kbs:EPA93_12545"/>
<dbReference type="InterPro" id="IPR040570">
    <property type="entry name" value="LAL_C2"/>
</dbReference>
<dbReference type="GO" id="GO:0016874">
    <property type="term" value="F:ligase activity"/>
    <property type="evidence" value="ECO:0007669"/>
    <property type="project" value="UniProtKB-KW"/>
</dbReference>
<organism evidence="6 7">
    <name type="scientific">Ktedonosporobacter rubrisoli</name>
    <dbReference type="NCBI Taxonomy" id="2509675"/>
    <lineage>
        <taxon>Bacteria</taxon>
        <taxon>Bacillati</taxon>
        <taxon>Chloroflexota</taxon>
        <taxon>Ktedonobacteria</taxon>
        <taxon>Ktedonobacterales</taxon>
        <taxon>Ktedonosporobacteraceae</taxon>
        <taxon>Ktedonosporobacter</taxon>
    </lineage>
</organism>
<evidence type="ECO:0000313" key="6">
    <source>
        <dbReference type="EMBL" id="QBD76787.1"/>
    </source>
</evidence>
<keyword evidence="2 4" id="KW-0547">Nucleotide-binding</keyword>
<reference evidence="6 7" key="1">
    <citation type="submission" date="2019-01" db="EMBL/GenBank/DDBJ databases">
        <title>Ktedonosporobacter rubrisoli SCAWS-G2.</title>
        <authorList>
            <person name="Huang Y."/>
            <person name="Yan B."/>
        </authorList>
    </citation>
    <scope>NUCLEOTIDE SEQUENCE [LARGE SCALE GENOMIC DNA]</scope>
    <source>
        <strain evidence="6 7">SCAWS-G2</strain>
    </source>
</reference>
<dbReference type="Pfam" id="PF13535">
    <property type="entry name" value="ATP-grasp_4"/>
    <property type="match status" value="1"/>
</dbReference>
<evidence type="ECO:0000256" key="4">
    <source>
        <dbReference type="PROSITE-ProRule" id="PRU00409"/>
    </source>
</evidence>